<organism evidence="2 4">
    <name type="scientific">Lentilactobacillus farraginis DSM 18382 = JCM 14108</name>
    <dbReference type="NCBI Taxonomy" id="1423743"/>
    <lineage>
        <taxon>Bacteria</taxon>
        <taxon>Bacillati</taxon>
        <taxon>Bacillota</taxon>
        <taxon>Bacilli</taxon>
        <taxon>Lactobacillales</taxon>
        <taxon>Lactobacillaceae</taxon>
        <taxon>Lentilactobacillus</taxon>
    </lineage>
</organism>
<gene>
    <name evidence="3" type="ORF">FD41_GL000257</name>
    <name evidence="2" type="ORF">JCM14108_2443</name>
</gene>
<reference evidence="3 5" key="2">
    <citation type="journal article" date="2015" name="Genome Announc.">
        <title>Expanding the biotechnology potential of lactobacilli through comparative genomics of 213 strains and associated genera.</title>
        <authorList>
            <person name="Sun Z."/>
            <person name="Harris H.M."/>
            <person name="McCann A."/>
            <person name="Guo C."/>
            <person name="Argimon S."/>
            <person name="Zhang W."/>
            <person name="Yang X."/>
            <person name="Jeffery I.B."/>
            <person name="Cooney J.C."/>
            <person name="Kagawa T.F."/>
            <person name="Liu W."/>
            <person name="Song Y."/>
            <person name="Salvetti E."/>
            <person name="Wrobel A."/>
            <person name="Rasinkangas P."/>
            <person name="Parkhill J."/>
            <person name="Rea M.C."/>
            <person name="O'Sullivan O."/>
            <person name="Ritari J."/>
            <person name="Douillard F.P."/>
            <person name="Paul Ross R."/>
            <person name="Yang R."/>
            <person name="Briner A.E."/>
            <person name="Felis G.E."/>
            <person name="de Vos W.M."/>
            <person name="Barrangou R."/>
            <person name="Klaenhammer T.R."/>
            <person name="Caufield P.W."/>
            <person name="Cui Y."/>
            <person name="Zhang H."/>
            <person name="O'Toole P.W."/>
        </authorList>
    </citation>
    <scope>NUCLEOTIDE SEQUENCE [LARGE SCALE GENOMIC DNA]</scope>
    <source>
        <strain evidence="3 5">DSM 18382</strain>
    </source>
</reference>
<dbReference type="RefSeq" id="WP_035180646.1">
    <property type="nucleotide sequence ID" value="NZ_AZFY01000087.1"/>
</dbReference>
<evidence type="ECO:0000313" key="5">
    <source>
        <dbReference type="Proteomes" id="UP000051966"/>
    </source>
</evidence>
<dbReference type="eggNOG" id="ENOG5030B4C">
    <property type="taxonomic scope" value="Bacteria"/>
</dbReference>
<dbReference type="Proteomes" id="UP000019488">
    <property type="component" value="Unassembled WGS sequence"/>
</dbReference>
<evidence type="ECO:0000256" key="1">
    <source>
        <dbReference type="SAM" id="SignalP"/>
    </source>
</evidence>
<keyword evidence="5" id="KW-1185">Reference proteome</keyword>
<evidence type="ECO:0000313" key="4">
    <source>
        <dbReference type="Proteomes" id="UP000019488"/>
    </source>
</evidence>
<name>X0PL17_9LACO</name>
<dbReference type="AlphaFoldDB" id="X0PL17"/>
<dbReference type="OrthoDB" id="2320709at2"/>
<evidence type="ECO:0000313" key="2">
    <source>
        <dbReference type="EMBL" id="GAF37411.1"/>
    </source>
</evidence>
<proteinExistence type="predicted"/>
<sequence length="146" mass="17200">MRSQKLIVLGFLLGGAFLLNSDVKASAYHSGTPKALRGCWYLGKQSYLQYWKRHTGMNKLQYSSAYGGYLRTNPYGLTYIKYKYLGYHTYRITGWTYSSYQDFRIISPTSEKYTYNVRLLNQHQLYLIDRQTTYTKYSTTPSWIVQ</sequence>
<feature type="chain" id="PRO_5044740303" evidence="1">
    <location>
        <begin position="22"/>
        <end position="146"/>
    </location>
</feature>
<dbReference type="PATRIC" id="fig|1423743.5.peg.271"/>
<evidence type="ECO:0000313" key="3">
    <source>
        <dbReference type="EMBL" id="KRM08186.1"/>
    </source>
</evidence>
<reference evidence="2" key="1">
    <citation type="journal article" date="2014" name="Genome Announc.">
        <title>Draft Genome Sequences of Two Lactobacillus Strains, L. farraginis JCM 14108T and L. composti JCM 14202T, Isolated from Compost of Distilled Shochu Residue.</title>
        <authorList>
            <person name="Yuki M."/>
            <person name="Oshima K."/>
            <person name="Suda W."/>
            <person name="Kitahara M."/>
            <person name="Kitamura K."/>
            <person name="Iida T."/>
            <person name="Hattori M."/>
            <person name="Ohkuma M."/>
        </authorList>
    </citation>
    <scope>NUCLEOTIDE SEQUENCE [LARGE SCALE GENOMIC DNA]</scope>
    <source>
        <strain evidence="2">JCM 14108</strain>
    </source>
</reference>
<comment type="caution">
    <text evidence="2">The sequence shown here is derived from an EMBL/GenBank/DDBJ whole genome shotgun (WGS) entry which is preliminary data.</text>
</comment>
<dbReference type="EMBL" id="AZFY01000087">
    <property type="protein sequence ID" value="KRM08186.1"/>
    <property type="molecule type" value="Genomic_DNA"/>
</dbReference>
<feature type="signal peptide" evidence="1">
    <location>
        <begin position="1"/>
        <end position="21"/>
    </location>
</feature>
<dbReference type="EMBL" id="BAKI01000032">
    <property type="protein sequence ID" value="GAF37411.1"/>
    <property type="molecule type" value="Genomic_DNA"/>
</dbReference>
<keyword evidence="1" id="KW-0732">Signal</keyword>
<dbReference type="Proteomes" id="UP000051966">
    <property type="component" value="Unassembled WGS sequence"/>
</dbReference>
<protein>
    <submittedName>
        <fullName evidence="2">Uncharacterized protein</fullName>
    </submittedName>
</protein>
<accession>X0PL17</accession>